<keyword evidence="3" id="KW-1185">Reference proteome</keyword>
<reference evidence="2 3" key="1">
    <citation type="submission" date="2024-09" db="EMBL/GenBank/DDBJ databases">
        <title>Rethinking Asexuality: The Enigmatic Case of Functional Sexual Genes in Lepraria (Stereocaulaceae).</title>
        <authorList>
            <person name="Doellman M."/>
            <person name="Sun Y."/>
            <person name="Barcenas-Pena A."/>
            <person name="Lumbsch H.T."/>
            <person name="Grewe F."/>
        </authorList>
    </citation>
    <scope>NUCLEOTIDE SEQUENCE [LARGE SCALE GENOMIC DNA]</scope>
    <source>
        <strain evidence="2 3">Mercado 3170</strain>
    </source>
</reference>
<sequence>MARYLNHNGSRKRRHQERNTEWFSCLTHFCQRIRSKQEREMNEEWDQIQIEQAKQASLADYAKSIATPGSQLEAELKEDTYDTVPPQGGVEQDLEHSLPDAPGLSAKYDEYIGLSDDNESDDEEMPPLVRASEVKEKSPDAETLPHRKPSNNTNSKIGGLSIKVDPKNKTYSTKVPSGLRITQNSEADEPVEKTMACKAKTYEPSSDRSSEPHQLSPRPTPQSQADPKGYPPKDYDPNKPFPLLECEDVVRQRIFQHILTEPEPIIPYYYEGCVEGTVDEVTRENFPIPMLLALAGKGNRKYYEEARDIFYGWNRWKLINPRVSRWWLKHIGNNVKSLSNIGIVLSQGILLNAGSKGTWEEKLWHDLLVWLKTHHNLSSIWVTFEHWDNRPVEGMHPNQYPPVRDARIGVVRNLLGFRGLGLAKITPGPYVHRQDTDLIKRAMELKEGEHDSDVEVRHRQLMPVVQKYDFVGKPPQG</sequence>
<dbReference type="EMBL" id="JBEFKJ010000019">
    <property type="protein sequence ID" value="KAL2040901.1"/>
    <property type="molecule type" value="Genomic_DNA"/>
</dbReference>
<feature type="compositionally biased region" description="Basic and acidic residues" evidence="1">
    <location>
        <begin position="132"/>
        <end position="145"/>
    </location>
</feature>
<name>A0ABR4A698_9LECA</name>
<gene>
    <name evidence="2" type="ORF">N7G274_006359</name>
</gene>
<evidence type="ECO:0000313" key="2">
    <source>
        <dbReference type="EMBL" id="KAL2040901.1"/>
    </source>
</evidence>
<feature type="region of interest" description="Disordered" evidence="1">
    <location>
        <begin position="78"/>
        <end position="237"/>
    </location>
</feature>
<proteinExistence type="predicted"/>
<feature type="compositionally biased region" description="Acidic residues" evidence="1">
    <location>
        <begin position="116"/>
        <end position="125"/>
    </location>
</feature>
<evidence type="ECO:0000256" key="1">
    <source>
        <dbReference type="SAM" id="MobiDB-lite"/>
    </source>
</evidence>
<dbReference type="Proteomes" id="UP001590950">
    <property type="component" value="Unassembled WGS sequence"/>
</dbReference>
<feature type="compositionally biased region" description="Polar residues" evidence="1">
    <location>
        <begin position="169"/>
        <end position="185"/>
    </location>
</feature>
<organism evidence="2 3">
    <name type="scientific">Stereocaulon virgatum</name>
    <dbReference type="NCBI Taxonomy" id="373712"/>
    <lineage>
        <taxon>Eukaryota</taxon>
        <taxon>Fungi</taxon>
        <taxon>Dikarya</taxon>
        <taxon>Ascomycota</taxon>
        <taxon>Pezizomycotina</taxon>
        <taxon>Lecanoromycetes</taxon>
        <taxon>OSLEUM clade</taxon>
        <taxon>Lecanoromycetidae</taxon>
        <taxon>Lecanorales</taxon>
        <taxon>Lecanorineae</taxon>
        <taxon>Stereocaulaceae</taxon>
        <taxon>Stereocaulon</taxon>
    </lineage>
</organism>
<protein>
    <submittedName>
        <fullName evidence="2">Uncharacterized protein</fullName>
    </submittedName>
</protein>
<accession>A0ABR4A698</accession>
<evidence type="ECO:0000313" key="3">
    <source>
        <dbReference type="Proteomes" id="UP001590950"/>
    </source>
</evidence>
<comment type="caution">
    <text evidence="2">The sequence shown here is derived from an EMBL/GenBank/DDBJ whole genome shotgun (WGS) entry which is preliminary data.</text>
</comment>